<accession>A0ABS5SA39</accession>
<evidence type="ECO:0000313" key="2">
    <source>
        <dbReference type="EMBL" id="MBT0652238.1"/>
    </source>
</evidence>
<dbReference type="EMBL" id="JAHCVK010000001">
    <property type="protein sequence ID" value="MBT0652238.1"/>
    <property type="molecule type" value="Genomic_DNA"/>
</dbReference>
<dbReference type="Pfam" id="PF07238">
    <property type="entry name" value="PilZ"/>
    <property type="match status" value="1"/>
</dbReference>
<evidence type="ECO:0000313" key="3">
    <source>
        <dbReference type="Proteomes" id="UP000756860"/>
    </source>
</evidence>
<gene>
    <name evidence="2" type="ORF">KI810_04165</name>
</gene>
<dbReference type="RefSeq" id="WP_214174192.1">
    <property type="nucleotide sequence ID" value="NZ_JAHCVK010000001.1"/>
</dbReference>
<dbReference type="InterPro" id="IPR009875">
    <property type="entry name" value="PilZ_domain"/>
</dbReference>
<sequence>MAEKRDIIRLRKRFALRFGVDEPVRMAFTEDISPEGLFIKTTNICPPGTKIKIILTISNDQILHLEGRVMWAKKVPPQMIHIVKKCGMGVRITRFINGEEIYQNLCNELMAR</sequence>
<dbReference type="Proteomes" id="UP000756860">
    <property type="component" value="Unassembled WGS sequence"/>
</dbReference>
<protein>
    <submittedName>
        <fullName evidence="2">PilZ domain-containing protein</fullName>
    </submittedName>
</protein>
<reference evidence="2 3" key="1">
    <citation type="submission" date="2021-05" db="EMBL/GenBank/DDBJ databases">
        <title>The draft genome of Geobacter luticola JCM 17780.</title>
        <authorList>
            <person name="Xu Z."/>
            <person name="Masuda Y."/>
            <person name="Itoh H."/>
            <person name="Senoo K."/>
        </authorList>
    </citation>
    <scope>NUCLEOTIDE SEQUENCE [LARGE SCALE GENOMIC DNA]</scope>
    <source>
        <strain evidence="2 3">JCM 17780</strain>
    </source>
</reference>
<feature type="domain" description="PilZ" evidence="1">
    <location>
        <begin position="8"/>
        <end position="93"/>
    </location>
</feature>
<dbReference type="Gene3D" id="2.40.10.220">
    <property type="entry name" value="predicted glycosyltransferase like domains"/>
    <property type="match status" value="1"/>
</dbReference>
<proteinExistence type="predicted"/>
<name>A0ABS5SA39_9BACT</name>
<comment type="caution">
    <text evidence="2">The sequence shown here is derived from an EMBL/GenBank/DDBJ whole genome shotgun (WGS) entry which is preliminary data.</text>
</comment>
<evidence type="ECO:0000259" key="1">
    <source>
        <dbReference type="Pfam" id="PF07238"/>
    </source>
</evidence>
<organism evidence="2 3">
    <name type="scientific">Geomobilimonas luticola</name>
    <dbReference type="NCBI Taxonomy" id="1114878"/>
    <lineage>
        <taxon>Bacteria</taxon>
        <taxon>Pseudomonadati</taxon>
        <taxon>Thermodesulfobacteriota</taxon>
        <taxon>Desulfuromonadia</taxon>
        <taxon>Geobacterales</taxon>
        <taxon>Geobacteraceae</taxon>
        <taxon>Geomobilimonas</taxon>
    </lineage>
</organism>
<keyword evidence="3" id="KW-1185">Reference proteome</keyword>
<dbReference type="SUPFAM" id="SSF141371">
    <property type="entry name" value="PilZ domain-like"/>
    <property type="match status" value="1"/>
</dbReference>